<accession>A0AAV5GA73</accession>
<proteinExistence type="predicted"/>
<dbReference type="AlphaFoldDB" id="A0AAV5GA73"/>
<dbReference type="EMBL" id="BQKY01000005">
    <property type="protein sequence ID" value="GJN89506.1"/>
    <property type="molecule type" value="Genomic_DNA"/>
</dbReference>
<sequence>MYDAPVLTRVAFFAAAENLEDLVFVSEEPLLDNFLMQLQPHFSKMSRLRKLTIEGCSWIGHTAFELDDARRALVFSTLPRTLEVIDIDIDFRLESDPADFRAYLNSQIGGCDRPGGRLQRWLSVEQVRTPGAHEVHDFYWRAITRQVDQNGLEYFAAAHHA</sequence>
<evidence type="ECO:0000313" key="1">
    <source>
        <dbReference type="EMBL" id="GJN89506.1"/>
    </source>
</evidence>
<evidence type="ECO:0000313" key="2">
    <source>
        <dbReference type="Proteomes" id="UP001342314"/>
    </source>
</evidence>
<reference evidence="1 2" key="1">
    <citation type="submission" date="2021-12" db="EMBL/GenBank/DDBJ databases">
        <title>High titer production of polyol ester of fatty acids by Rhodotorula paludigena BS15 towards product separation-free biomass refinery.</title>
        <authorList>
            <person name="Mano J."/>
            <person name="Ono H."/>
            <person name="Tanaka T."/>
            <person name="Naito K."/>
            <person name="Sushida H."/>
            <person name="Ike M."/>
            <person name="Tokuyasu K."/>
            <person name="Kitaoka M."/>
        </authorList>
    </citation>
    <scope>NUCLEOTIDE SEQUENCE [LARGE SCALE GENOMIC DNA]</scope>
    <source>
        <strain evidence="1 2">BS15</strain>
    </source>
</reference>
<keyword evidence="2" id="KW-1185">Reference proteome</keyword>
<organism evidence="1 2">
    <name type="scientific">Rhodotorula paludigena</name>
    <dbReference type="NCBI Taxonomy" id="86838"/>
    <lineage>
        <taxon>Eukaryota</taxon>
        <taxon>Fungi</taxon>
        <taxon>Dikarya</taxon>
        <taxon>Basidiomycota</taxon>
        <taxon>Pucciniomycotina</taxon>
        <taxon>Microbotryomycetes</taxon>
        <taxon>Sporidiobolales</taxon>
        <taxon>Sporidiobolaceae</taxon>
        <taxon>Rhodotorula</taxon>
    </lineage>
</organism>
<comment type="caution">
    <text evidence="1">The sequence shown here is derived from an EMBL/GenBank/DDBJ whole genome shotgun (WGS) entry which is preliminary data.</text>
</comment>
<gene>
    <name evidence="1" type="ORF">Rhopal_002493-T1</name>
</gene>
<dbReference type="Proteomes" id="UP001342314">
    <property type="component" value="Unassembled WGS sequence"/>
</dbReference>
<name>A0AAV5GA73_9BASI</name>
<protein>
    <submittedName>
        <fullName evidence="1">Uncharacterized protein</fullName>
    </submittedName>
</protein>